<accession>A0A9J6P6W7</accession>
<dbReference type="Pfam" id="PF01208">
    <property type="entry name" value="URO-D"/>
    <property type="match status" value="1"/>
</dbReference>
<dbReference type="Proteomes" id="UP001056429">
    <property type="component" value="Unassembled WGS sequence"/>
</dbReference>
<comment type="caution">
    <text evidence="2">The sequence shown here is derived from an EMBL/GenBank/DDBJ whole genome shotgun (WGS) entry which is preliminary data.</text>
</comment>
<dbReference type="CDD" id="cd03465">
    <property type="entry name" value="URO-D_like"/>
    <property type="match status" value="1"/>
</dbReference>
<protein>
    <submittedName>
        <fullName evidence="2">Uroporphyrinogen decarboxylase family protein</fullName>
    </submittedName>
</protein>
<keyword evidence="3" id="KW-1185">Reference proteome</keyword>
<dbReference type="GO" id="GO:0006779">
    <property type="term" value="P:porphyrin-containing compound biosynthetic process"/>
    <property type="evidence" value="ECO:0007669"/>
    <property type="project" value="InterPro"/>
</dbReference>
<reference evidence="2" key="2">
    <citation type="submission" date="2021-04" db="EMBL/GenBank/DDBJ databases">
        <authorList>
            <person name="Dong X."/>
        </authorList>
    </citation>
    <scope>NUCLEOTIDE SEQUENCE</scope>
    <source>
        <strain evidence="2">ZWT</strain>
    </source>
</reference>
<dbReference type="AlphaFoldDB" id="A0A9J6P6W7"/>
<name>A0A9J6P6W7_9CLOT</name>
<dbReference type="EMBL" id="JAGSOJ010000003">
    <property type="protein sequence ID" value="MCM1991248.1"/>
    <property type="molecule type" value="Genomic_DNA"/>
</dbReference>
<dbReference type="RefSeq" id="WP_250860354.1">
    <property type="nucleotide sequence ID" value="NZ_JAGSOJ010000003.1"/>
</dbReference>
<evidence type="ECO:0000313" key="3">
    <source>
        <dbReference type="Proteomes" id="UP001056429"/>
    </source>
</evidence>
<evidence type="ECO:0000259" key="1">
    <source>
        <dbReference type="Pfam" id="PF01208"/>
    </source>
</evidence>
<sequence>MRFVDYINSEERGFFLPDMGTNGLFLTGYSAYEVYTNPQKQVEVAKKMNEIFESDFIYGLCDGVICSEALGLDILKPDYDFPSVLKHPVKNREILRSMKVPDPYKNERMSTNLESLRLIKENIDKHLYVSIQGPFTLAVQLAGATDLLRNIIKDPEFVEELVEFTTEVVLRYVKALNEVGAQYISIAEPSAVMLNGERFDRFVKNYINKIYDELTCWKGLHICGDTRKILDNMLSCHIDAISLDQILDYNEIAPMIPEDIVLIGNIDPIEVLGYMNKEQVAEASLKLVSDMRKYSNYLCAFGCNCLNDTPIENLQTAMRIGRMSYEELDNR</sequence>
<dbReference type="InterPro" id="IPR038071">
    <property type="entry name" value="UROD/MetE-like_sf"/>
</dbReference>
<reference evidence="2" key="1">
    <citation type="journal article" date="2021" name="mSystems">
        <title>Bacteria and Archaea Synergistically Convert Glycine Betaine to Biogenic Methane in the Formosa Cold Seep of the South China Sea.</title>
        <authorList>
            <person name="Li L."/>
            <person name="Zhang W."/>
            <person name="Zhang S."/>
            <person name="Song L."/>
            <person name="Sun Q."/>
            <person name="Zhang H."/>
            <person name="Xiang H."/>
            <person name="Dong X."/>
        </authorList>
    </citation>
    <scope>NUCLEOTIDE SEQUENCE</scope>
    <source>
        <strain evidence="2">ZWT</strain>
    </source>
</reference>
<feature type="domain" description="Uroporphyrinogen decarboxylase (URO-D)" evidence="1">
    <location>
        <begin position="27"/>
        <end position="319"/>
    </location>
</feature>
<dbReference type="SUPFAM" id="SSF51726">
    <property type="entry name" value="UROD/MetE-like"/>
    <property type="match status" value="1"/>
</dbReference>
<organism evidence="2 3">
    <name type="scientific">Oceanirhabdus seepicola</name>
    <dbReference type="NCBI Taxonomy" id="2828781"/>
    <lineage>
        <taxon>Bacteria</taxon>
        <taxon>Bacillati</taxon>
        <taxon>Bacillota</taxon>
        <taxon>Clostridia</taxon>
        <taxon>Eubacteriales</taxon>
        <taxon>Clostridiaceae</taxon>
        <taxon>Oceanirhabdus</taxon>
    </lineage>
</organism>
<dbReference type="PANTHER" id="PTHR47099:SF1">
    <property type="entry name" value="METHYLCOBAMIDE:COM METHYLTRANSFERASE MTBA"/>
    <property type="match status" value="1"/>
</dbReference>
<dbReference type="InterPro" id="IPR052024">
    <property type="entry name" value="Methanogen_methyltrans"/>
</dbReference>
<evidence type="ECO:0000313" key="2">
    <source>
        <dbReference type="EMBL" id="MCM1991248.1"/>
    </source>
</evidence>
<dbReference type="InterPro" id="IPR000257">
    <property type="entry name" value="Uroporphyrinogen_deCOase"/>
</dbReference>
<proteinExistence type="predicted"/>
<gene>
    <name evidence="2" type="ORF">KDK92_16050</name>
</gene>
<dbReference type="PANTHER" id="PTHR47099">
    <property type="entry name" value="METHYLCOBAMIDE:COM METHYLTRANSFERASE MTBA"/>
    <property type="match status" value="1"/>
</dbReference>
<dbReference type="Gene3D" id="3.20.20.210">
    <property type="match status" value="1"/>
</dbReference>
<dbReference type="GO" id="GO:0004853">
    <property type="term" value="F:uroporphyrinogen decarboxylase activity"/>
    <property type="evidence" value="ECO:0007669"/>
    <property type="project" value="InterPro"/>
</dbReference>